<evidence type="ECO:0000256" key="1">
    <source>
        <dbReference type="SAM" id="Phobius"/>
    </source>
</evidence>
<comment type="caution">
    <text evidence="2">The sequence shown here is derived from an EMBL/GenBank/DDBJ whole genome shotgun (WGS) entry which is preliminary data.</text>
</comment>
<evidence type="ECO:0000313" key="3">
    <source>
        <dbReference type="Proteomes" id="UP000194236"/>
    </source>
</evidence>
<name>A0A1Y3AQQ9_EURMA</name>
<dbReference type="OrthoDB" id="65434at2759"/>
<sequence length="149" mass="17610">MENGISKKYPNEKNSFKHSSKPYYCSTATTTAKSNSKLKIKSTPDNRFNRYEPPPYHISFLCYVNYAVLILFGYLRDFMRKTGLEKNLSAVERDREGYTSLYKSFESFYTRNIYRRIRDAWNRPIASVPGAEIDVVDRHSSDHNWTFEY</sequence>
<accession>A0A1Y3AQQ9</accession>
<keyword evidence="1" id="KW-0472">Membrane</keyword>
<keyword evidence="3" id="KW-1185">Reference proteome</keyword>
<organism evidence="2 3">
    <name type="scientific">Euroglyphus maynei</name>
    <name type="common">Mayne's house dust mite</name>
    <dbReference type="NCBI Taxonomy" id="6958"/>
    <lineage>
        <taxon>Eukaryota</taxon>
        <taxon>Metazoa</taxon>
        <taxon>Ecdysozoa</taxon>
        <taxon>Arthropoda</taxon>
        <taxon>Chelicerata</taxon>
        <taxon>Arachnida</taxon>
        <taxon>Acari</taxon>
        <taxon>Acariformes</taxon>
        <taxon>Sarcoptiformes</taxon>
        <taxon>Astigmata</taxon>
        <taxon>Psoroptidia</taxon>
        <taxon>Analgoidea</taxon>
        <taxon>Pyroglyphidae</taxon>
        <taxon>Pyroglyphinae</taxon>
        <taxon>Euroglyphus</taxon>
    </lineage>
</organism>
<feature type="transmembrane region" description="Helical" evidence="1">
    <location>
        <begin position="56"/>
        <end position="75"/>
    </location>
</feature>
<dbReference type="EMBL" id="MUJZ01063968">
    <property type="protein sequence ID" value="OTF70789.1"/>
    <property type="molecule type" value="Genomic_DNA"/>
</dbReference>
<reference evidence="2 3" key="1">
    <citation type="submission" date="2017-03" db="EMBL/GenBank/DDBJ databases">
        <title>Genome Survey of Euroglyphus maynei.</title>
        <authorList>
            <person name="Arlian L.G."/>
            <person name="Morgan M.S."/>
            <person name="Rider S.D."/>
        </authorList>
    </citation>
    <scope>NUCLEOTIDE SEQUENCE [LARGE SCALE GENOMIC DNA]</scope>
    <source>
        <strain evidence="2">Arlian Lab</strain>
        <tissue evidence="2">Whole body</tissue>
    </source>
</reference>
<keyword evidence="1" id="KW-0812">Transmembrane</keyword>
<proteinExistence type="predicted"/>
<protein>
    <submittedName>
        <fullName evidence="2">Uncharacterized protein</fullName>
    </submittedName>
</protein>
<evidence type="ECO:0000313" key="2">
    <source>
        <dbReference type="EMBL" id="OTF70789.1"/>
    </source>
</evidence>
<gene>
    <name evidence="2" type="ORF">BLA29_002899</name>
</gene>
<dbReference type="AlphaFoldDB" id="A0A1Y3AQQ9"/>
<dbReference type="Proteomes" id="UP000194236">
    <property type="component" value="Unassembled WGS sequence"/>
</dbReference>
<keyword evidence="1" id="KW-1133">Transmembrane helix</keyword>